<organism evidence="2 3">
    <name type="scientific">Streptomyces phage Shaeky</name>
    <dbReference type="NCBI Taxonomy" id="2767586"/>
    <lineage>
        <taxon>Viruses</taxon>
        <taxon>Duplodnaviria</taxon>
        <taxon>Heunggongvirae</taxon>
        <taxon>Uroviricota</taxon>
        <taxon>Caudoviricetes</taxon>
        <taxon>Colingsworthviridae</taxon>
        <taxon>Shaekyvirus</taxon>
        <taxon>Shaekyvirus shaeky</taxon>
    </lineage>
</organism>
<dbReference type="EMBL" id="MT701595">
    <property type="protein sequence ID" value="QPB09757.1"/>
    <property type="molecule type" value="Genomic_DNA"/>
</dbReference>
<sequence>MLFRISTRHTPAAPLSRCRALHTHSPYGKGEVAAQLPGGLSTPPARASLPALSSG</sequence>
<evidence type="ECO:0000313" key="2">
    <source>
        <dbReference type="EMBL" id="QPB09757.1"/>
    </source>
</evidence>
<evidence type="ECO:0000256" key="1">
    <source>
        <dbReference type="SAM" id="MobiDB-lite"/>
    </source>
</evidence>
<evidence type="ECO:0000313" key="3">
    <source>
        <dbReference type="Proteomes" id="UP000663581"/>
    </source>
</evidence>
<reference evidence="2" key="1">
    <citation type="submission" date="2020-07" db="EMBL/GenBank/DDBJ databases">
        <title>Complete genome sequence of Streptomyces phage Shaeky.</title>
        <authorList>
            <person name="Shodrock S.L."/>
            <person name="Higbee T."/>
            <person name="Clark J.D."/>
            <person name="Hernandez I."/>
            <person name="Liu M."/>
            <person name="Burrowes B."/>
        </authorList>
    </citation>
    <scope>NUCLEOTIDE SEQUENCE</scope>
</reference>
<feature type="region of interest" description="Disordered" evidence="1">
    <location>
        <begin position="29"/>
        <end position="55"/>
    </location>
</feature>
<protein>
    <submittedName>
        <fullName evidence="2">Uncharacterized protein</fullName>
    </submittedName>
</protein>
<dbReference type="Proteomes" id="UP000663581">
    <property type="component" value="Segment"/>
</dbReference>
<name>A0A873WE51_9CAUD</name>
<accession>A0A873WE51</accession>
<gene>
    <name evidence="2" type="ORF">CPT_Shaeky_070</name>
</gene>
<keyword evidence="3" id="KW-1185">Reference proteome</keyword>
<proteinExistence type="predicted"/>